<reference evidence="3 4" key="1">
    <citation type="submission" date="2022-01" db="EMBL/GenBank/DDBJ databases">
        <authorList>
            <person name="Xiong W."/>
            <person name="Schranz E."/>
        </authorList>
    </citation>
    <scope>NUCLEOTIDE SEQUENCE [LARGE SCALE GENOMIC DNA]</scope>
</reference>
<dbReference type="AlphaFoldDB" id="A0AAU9NAL2"/>
<dbReference type="EMBL" id="CAKMRJ010004445">
    <property type="protein sequence ID" value="CAH1435997.1"/>
    <property type="molecule type" value="Genomic_DNA"/>
</dbReference>
<proteinExistence type="predicted"/>
<evidence type="ECO:0000313" key="4">
    <source>
        <dbReference type="Proteomes" id="UP001157418"/>
    </source>
</evidence>
<evidence type="ECO:0000313" key="3">
    <source>
        <dbReference type="EMBL" id="CAH1435997.1"/>
    </source>
</evidence>
<feature type="chain" id="PRO_5043672859" description="Disease resistance protein At4g27190-like leucine-rich repeats domain-containing protein" evidence="1">
    <location>
        <begin position="21"/>
        <end position="167"/>
    </location>
</feature>
<feature type="domain" description="Disease resistance protein At4g27190-like leucine-rich repeats" evidence="2">
    <location>
        <begin position="37"/>
        <end position="140"/>
    </location>
</feature>
<sequence length="167" mass="19765">MVFLISLAFILSKHPNNISAVQPIFNKEMLIPNLEILLIARMNKLKEIWPYQFSSSDEVDTCILRKIEVKKHNNLVNLFPINHMSLLGRLEELHVSYCGSFEMLFNIEMSCVGEIEKHSSNLRHIHIYKLGKLRELWRMKGNLRKIVKWERGGWWWALRAIDSYKDD</sequence>
<accession>A0AAU9NAL2</accession>
<keyword evidence="4" id="KW-1185">Reference proteome</keyword>
<evidence type="ECO:0000256" key="1">
    <source>
        <dbReference type="SAM" id="SignalP"/>
    </source>
</evidence>
<dbReference type="InterPro" id="IPR057135">
    <property type="entry name" value="At4g27190-like_LRR"/>
</dbReference>
<evidence type="ECO:0000259" key="2">
    <source>
        <dbReference type="Pfam" id="PF23247"/>
    </source>
</evidence>
<gene>
    <name evidence="3" type="ORF">LVIROSA_LOCUS22392</name>
</gene>
<organism evidence="3 4">
    <name type="scientific">Lactuca virosa</name>
    <dbReference type="NCBI Taxonomy" id="75947"/>
    <lineage>
        <taxon>Eukaryota</taxon>
        <taxon>Viridiplantae</taxon>
        <taxon>Streptophyta</taxon>
        <taxon>Embryophyta</taxon>
        <taxon>Tracheophyta</taxon>
        <taxon>Spermatophyta</taxon>
        <taxon>Magnoliopsida</taxon>
        <taxon>eudicotyledons</taxon>
        <taxon>Gunneridae</taxon>
        <taxon>Pentapetalae</taxon>
        <taxon>asterids</taxon>
        <taxon>campanulids</taxon>
        <taxon>Asterales</taxon>
        <taxon>Asteraceae</taxon>
        <taxon>Cichorioideae</taxon>
        <taxon>Cichorieae</taxon>
        <taxon>Lactucinae</taxon>
        <taxon>Lactuca</taxon>
    </lineage>
</organism>
<name>A0AAU9NAL2_9ASTR</name>
<feature type="signal peptide" evidence="1">
    <location>
        <begin position="1"/>
        <end position="20"/>
    </location>
</feature>
<protein>
    <recommendedName>
        <fullName evidence="2">Disease resistance protein At4g27190-like leucine-rich repeats domain-containing protein</fullName>
    </recommendedName>
</protein>
<dbReference type="Proteomes" id="UP001157418">
    <property type="component" value="Unassembled WGS sequence"/>
</dbReference>
<dbReference type="Pfam" id="PF23247">
    <property type="entry name" value="LRR_RPS2"/>
    <property type="match status" value="1"/>
</dbReference>
<keyword evidence="1" id="KW-0732">Signal</keyword>
<comment type="caution">
    <text evidence="3">The sequence shown here is derived from an EMBL/GenBank/DDBJ whole genome shotgun (WGS) entry which is preliminary data.</text>
</comment>